<dbReference type="EMBL" id="JABWDY010007426">
    <property type="protein sequence ID" value="KAF5202949.1"/>
    <property type="molecule type" value="Genomic_DNA"/>
</dbReference>
<organism evidence="1 2">
    <name type="scientific">Thalictrum thalictroides</name>
    <name type="common">Rue-anemone</name>
    <name type="synonym">Anemone thalictroides</name>
    <dbReference type="NCBI Taxonomy" id="46969"/>
    <lineage>
        <taxon>Eukaryota</taxon>
        <taxon>Viridiplantae</taxon>
        <taxon>Streptophyta</taxon>
        <taxon>Embryophyta</taxon>
        <taxon>Tracheophyta</taxon>
        <taxon>Spermatophyta</taxon>
        <taxon>Magnoliopsida</taxon>
        <taxon>Ranunculales</taxon>
        <taxon>Ranunculaceae</taxon>
        <taxon>Thalictroideae</taxon>
        <taxon>Thalictrum</taxon>
    </lineage>
</organism>
<dbReference type="Proteomes" id="UP000554482">
    <property type="component" value="Unassembled WGS sequence"/>
</dbReference>
<keyword evidence="2" id="KW-1185">Reference proteome</keyword>
<protein>
    <submittedName>
        <fullName evidence="1">Uncharacterized protein</fullName>
    </submittedName>
</protein>
<accession>A0A7J6WZQ6</accession>
<comment type="caution">
    <text evidence="1">The sequence shown here is derived from an EMBL/GenBank/DDBJ whole genome shotgun (WGS) entry which is preliminary data.</text>
</comment>
<name>A0A7J6WZQ6_THATH</name>
<reference evidence="1 2" key="1">
    <citation type="submission" date="2020-06" db="EMBL/GenBank/DDBJ databases">
        <title>Transcriptomic and genomic resources for Thalictrum thalictroides and T. hernandezii: Facilitating candidate gene discovery in an emerging model plant lineage.</title>
        <authorList>
            <person name="Arias T."/>
            <person name="Riano-Pachon D.M."/>
            <person name="Di Stilio V.S."/>
        </authorList>
    </citation>
    <scope>NUCLEOTIDE SEQUENCE [LARGE SCALE GENOMIC DNA]</scope>
    <source>
        <strain evidence="2">cv. WT478/WT964</strain>
        <tissue evidence="1">Leaves</tissue>
    </source>
</reference>
<sequence>MYLKTILRQDITYLGWRVANASIDIVNFYLEHTLKIFPQLREKGKQETPLTQRPLEKTKLLCGRVKKSKGIDLGVLAEAYSSGYVRRIGWSSHGVVGL</sequence>
<dbReference type="AlphaFoldDB" id="A0A7J6WZQ6"/>
<evidence type="ECO:0000313" key="1">
    <source>
        <dbReference type="EMBL" id="KAF5202949.1"/>
    </source>
</evidence>
<gene>
    <name evidence="1" type="ORF">FRX31_007463</name>
</gene>
<evidence type="ECO:0000313" key="2">
    <source>
        <dbReference type="Proteomes" id="UP000554482"/>
    </source>
</evidence>
<proteinExistence type="predicted"/>